<organism evidence="10 11">
    <name type="scientific">Allacma fusca</name>
    <dbReference type="NCBI Taxonomy" id="39272"/>
    <lineage>
        <taxon>Eukaryota</taxon>
        <taxon>Metazoa</taxon>
        <taxon>Ecdysozoa</taxon>
        <taxon>Arthropoda</taxon>
        <taxon>Hexapoda</taxon>
        <taxon>Collembola</taxon>
        <taxon>Symphypleona</taxon>
        <taxon>Sminthuridae</taxon>
        <taxon>Allacma</taxon>
    </lineage>
</organism>
<protein>
    <recommendedName>
        <fullName evidence="9">GP-PDE domain-containing protein</fullName>
    </recommendedName>
</protein>
<evidence type="ECO:0000313" key="11">
    <source>
        <dbReference type="Proteomes" id="UP000708208"/>
    </source>
</evidence>
<feature type="domain" description="GP-PDE" evidence="9">
    <location>
        <begin position="40"/>
        <end position="317"/>
    </location>
</feature>
<dbReference type="GO" id="GO:0005789">
    <property type="term" value="C:endoplasmic reticulum membrane"/>
    <property type="evidence" value="ECO:0007669"/>
    <property type="project" value="TreeGrafter"/>
</dbReference>
<proteinExistence type="inferred from homology"/>
<evidence type="ECO:0000256" key="6">
    <source>
        <dbReference type="ARBA" id="ARBA00023098"/>
    </source>
</evidence>
<dbReference type="PANTHER" id="PTHR42758">
    <property type="entry name" value="PHOSPHATIDYLGLYCEROL PHOSPHOLIPASE C"/>
    <property type="match status" value="1"/>
</dbReference>
<reference evidence="10" key="1">
    <citation type="submission" date="2021-06" db="EMBL/GenBank/DDBJ databases">
        <authorList>
            <person name="Hodson N. C."/>
            <person name="Mongue J. A."/>
            <person name="Jaron S. K."/>
        </authorList>
    </citation>
    <scope>NUCLEOTIDE SEQUENCE</scope>
</reference>
<dbReference type="EMBL" id="CAJVCH010541294">
    <property type="protein sequence ID" value="CAG7826837.1"/>
    <property type="molecule type" value="Genomic_DNA"/>
</dbReference>
<dbReference type="GO" id="GO:0004622">
    <property type="term" value="F:phosphatidylcholine lysophospholipase activity"/>
    <property type="evidence" value="ECO:0007669"/>
    <property type="project" value="TreeGrafter"/>
</dbReference>
<evidence type="ECO:0000256" key="1">
    <source>
        <dbReference type="ARBA" id="ARBA00004370"/>
    </source>
</evidence>
<keyword evidence="6" id="KW-0443">Lipid metabolism</keyword>
<keyword evidence="7 8" id="KW-0472">Membrane</keyword>
<dbReference type="PROSITE" id="PS51704">
    <property type="entry name" value="GP_PDE"/>
    <property type="match status" value="1"/>
</dbReference>
<feature type="transmembrane region" description="Helical" evidence="8">
    <location>
        <begin position="6"/>
        <end position="26"/>
    </location>
</feature>
<keyword evidence="4" id="KW-0378">Hydrolase</keyword>
<comment type="subcellular location">
    <subcellularLocation>
        <location evidence="1">Membrane</location>
    </subcellularLocation>
</comment>
<dbReference type="Pfam" id="PF03009">
    <property type="entry name" value="GDPD"/>
    <property type="match status" value="1"/>
</dbReference>
<dbReference type="PANTHER" id="PTHR42758:SF2">
    <property type="entry name" value="PHOSPHATIDYLGLYCEROL PHOSPHOLIPASE C"/>
    <property type="match status" value="1"/>
</dbReference>
<gene>
    <name evidence="10" type="ORF">AFUS01_LOCUS36872</name>
</gene>
<accession>A0A8J2L734</accession>
<dbReference type="PROSITE" id="PS50007">
    <property type="entry name" value="PIPLC_X_DOMAIN"/>
    <property type="match status" value="1"/>
</dbReference>
<evidence type="ECO:0000256" key="4">
    <source>
        <dbReference type="ARBA" id="ARBA00022801"/>
    </source>
</evidence>
<dbReference type="OrthoDB" id="1058301at2759"/>
<evidence type="ECO:0000256" key="7">
    <source>
        <dbReference type="ARBA" id="ARBA00023136"/>
    </source>
</evidence>
<evidence type="ECO:0000313" key="10">
    <source>
        <dbReference type="EMBL" id="CAG7826837.1"/>
    </source>
</evidence>
<dbReference type="CDD" id="cd08612">
    <property type="entry name" value="GDPD_GDE4"/>
    <property type="match status" value="1"/>
</dbReference>
<evidence type="ECO:0000259" key="9">
    <source>
        <dbReference type="PROSITE" id="PS51704"/>
    </source>
</evidence>
<name>A0A8J2L734_9HEXA</name>
<sequence length="326" mass="37296">MLPSTFPEWVLAASVYFTVSTILWFFPHLVHGRKKVQFSAKHISHRGGSAEGYENTLTNYENAIKNGTEMLELDVRLSKDGKVVVIHDENLLRLTGQNKNVSETNYEDFPPLLSSIPIENLPGVCYQSASTAEEEQKIPLLIQVFSRFPGIPINIDVKAYDPDLVKNVADLIHAFCRVDITVWGNSEKETSNLCYDSAPDINLFFSTFKVIFALVLALTGLLPFMRIRETHFEVFLPRVMKNQILAKRPLSFFENVLFGVTNIFVYGRPFNFFSHLYARGIQVYLWVCNSEDEFEECMKIQATGIMTDYPTKLRDFLDTRAQPRIT</sequence>
<dbReference type="AlphaFoldDB" id="A0A8J2L734"/>
<evidence type="ECO:0000256" key="3">
    <source>
        <dbReference type="ARBA" id="ARBA00022692"/>
    </source>
</evidence>
<comment type="caution">
    <text evidence="10">The sequence shown here is derived from an EMBL/GenBank/DDBJ whole genome shotgun (WGS) entry which is preliminary data.</text>
</comment>
<dbReference type="InterPro" id="IPR052271">
    <property type="entry name" value="GDPD-Related"/>
</dbReference>
<evidence type="ECO:0000256" key="2">
    <source>
        <dbReference type="ARBA" id="ARBA00007277"/>
    </source>
</evidence>
<dbReference type="GO" id="GO:0046475">
    <property type="term" value="P:glycerophospholipid catabolic process"/>
    <property type="evidence" value="ECO:0007669"/>
    <property type="project" value="TreeGrafter"/>
</dbReference>
<keyword evidence="5 8" id="KW-1133">Transmembrane helix</keyword>
<keyword evidence="3 8" id="KW-0812">Transmembrane</keyword>
<dbReference type="Proteomes" id="UP000708208">
    <property type="component" value="Unassembled WGS sequence"/>
</dbReference>
<feature type="transmembrane region" description="Helical" evidence="8">
    <location>
        <begin position="203"/>
        <end position="225"/>
    </location>
</feature>
<evidence type="ECO:0000256" key="8">
    <source>
        <dbReference type="SAM" id="Phobius"/>
    </source>
</evidence>
<dbReference type="GO" id="GO:0008081">
    <property type="term" value="F:phosphoric diester hydrolase activity"/>
    <property type="evidence" value="ECO:0007669"/>
    <property type="project" value="InterPro"/>
</dbReference>
<evidence type="ECO:0000256" key="5">
    <source>
        <dbReference type="ARBA" id="ARBA00022989"/>
    </source>
</evidence>
<dbReference type="InterPro" id="IPR030395">
    <property type="entry name" value="GP_PDE_dom"/>
</dbReference>
<comment type="similarity">
    <text evidence="2">Belongs to the glycerophosphoryl diester phosphodiesterase family.</text>
</comment>
<keyword evidence="11" id="KW-1185">Reference proteome</keyword>